<organism evidence="1 2">
    <name type="scientific">Candidatus Nomurabacteria bacterium RIFCSPHIGHO2_02_FULL_37_13</name>
    <dbReference type="NCBI Taxonomy" id="1801750"/>
    <lineage>
        <taxon>Bacteria</taxon>
        <taxon>Candidatus Nomuraibacteriota</taxon>
    </lineage>
</organism>
<dbReference type="EMBL" id="MFUA01000004">
    <property type="protein sequence ID" value="OGI77649.1"/>
    <property type="molecule type" value="Genomic_DNA"/>
</dbReference>
<protein>
    <submittedName>
        <fullName evidence="1">Uncharacterized protein</fullName>
    </submittedName>
</protein>
<dbReference type="Proteomes" id="UP000178374">
    <property type="component" value="Unassembled WGS sequence"/>
</dbReference>
<sequence>METKTCQNCKKNFIIESEDFNFYEKIKVPTPTFCPDCRAQRRFIWRNERSLHKRPCSYCKKDFISIYNNGVPFPVYCHTCYYSDSWDPLSYGKQYNQSKTFFSQIKEEGEGIVDSHYLVSSRNVTNLIGSVNLRSLSNYFFGRKLSQEEYKREINEIDFGSRKVRDELLKKFEEIKQNSIVRSTKQINCVNCVGDHLENAKDCYYVFDGFDLEKARYSSWVFGSKDISDCFGMGSSELIYEAISPEEVNNCKFLMAIDSSHDVEYGLFCQSSGFLFGCVGLRSKEYCILNKKYSKEEYSELVSKIKQEMENNPYVDKQGLSYSYGEFFPSELSSFLYNESTAQEYYPLNKKGAKNIGFEWRDEEIRSYNITIENDKIPDNINDVDDSIIEEVIACMHKQNCIHQCTQAFKIIPNELQFYHKMQIPLPNLCPNCRHFERLARRNPMKLWLRNCAKCKKEIMSSYSPDRPEIVYCEKCYQQEVY</sequence>
<name>A0A1F6W6W8_9BACT</name>
<comment type="caution">
    <text evidence="1">The sequence shown here is derived from an EMBL/GenBank/DDBJ whole genome shotgun (WGS) entry which is preliminary data.</text>
</comment>
<reference evidence="1 2" key="1">
    <citation type="journal article" date="2016" name="Nat. Commun.">
        <title>Thousands of microbial genomes shed light on interconnected biogeochemical processes in an aquifer system.</title>
        <authorList>
            <person name="Anantharaman K."/>
            <person name="Brown C.T."/>
            <person name="Hug L.A."/>
            <person name="Sharon I."/>
            <person name="Castelle C.J."/>
            <person name="Probst A.J."/>
            <person name="Thomas B.C."/>
            <person name="Singh A."/>
            <person name="Wilkins M.J."/>
            <person name="Karaoz U."/>
            <person name="Brodie E.L."/>
            <person name="Williams K.H."/>
            <person name="Hubbard S.S."/>
            <person name="Banfield J.F."/>
        </authorList>
    </citation>
    <scope>NUCLEOTIDE SEQUENCE [LARGE SCALE GENOMIC DNA]</scope>
</reference>
<dbReference type="STRING" id="1801750.A3B85_02755"/>
<gene>
    <name evidence="1" type="ORF">A3B85_02755</name>
</gene>
<dbReference type="AlphaFoldDB" id="A0A1F6W6W8"/>
<proteinExistence type="predicted"/>
<accession>A0A1F6W6W8</accession>
<evidence type="ECO:0000313" key="2">
    <source>
        <dbReference type="Proteomes" id="UP000178374"/>
    </source>
</evidence>
<evidence type="ECO:0000313" key="1">
    <source>
        <dbReference type="EMBL" id="OGI77649.1"/>
    </source>
</evidence>